<gene>
    <name evidence="6" type="primary">cpdA_2</name>
    <name evidence="6" type="ORF">NCTC11532_02027</name>
</gene>
<evidence type="ECO:0000313" key="6">
    <source>
        <dbReference type="EMBL" id="STY29825.1"/>
    </source>
</evidence>
<dbReference type="RefSeq" id="WP_051635508.1">
    <property type="nucleotide sequence ID" value="NZ_CAAAIS010000001.1"/>
</dbReference>
<sequence>MSSREKKLKIIQLTDLHLFQDDSRLFEIYPDQTFQTVIKNAQEDLADADAVFLTGDLSQDETMKSYEIIANSLKDFNHKIFWIPGNHDSIANMKSVFHQKNHFVSEKLFLTEIWDFVFLNTKKEGVEFGLLEEKEFEFLACELKKKRTKPIAIVMHHHPIEVSTPLIDKYILQNKEEFFSIIKWSRVHLIICGHVHNDYSLHYHNIHIETSPATSIQFKKGAIKLELEKQIGYKIYYFSQNDYMCQTKIWHLE</sequence>
<reference evidence="6 7" key="1">
    <citation type="submission" date="2018-06" db="EMBL/GenBank/DDBJ databases">
        <authorList>
            <consortium name="Pathogen Informatics"/>
            <person name="Doyle S."/>
        </authorList>
    </citation>
    <scope>NUCLEOTIDE SEQUENCE [LARGE SCALE GENOMIC DNA]</scope>
    <source>
        <strain evidence="6 7">NCTC11532</strain>
    </source>
</reference>
<evidence type="ECO:0000259" key="5">
    <source>
        <dbReference type="Pfam" id="PF00149"/>
    </source>
</evidence>
<dbReference type="OrthoDB" id="9784378at2"/>
<protein>
    <submittedName>
        <fullName evidence="6">3',5'-cyclic adenosine monophosphate phosphodiesterase CpdA</fullName>
        <ecNumber evidence="6">3.1.4.17</ecNumber>
    </submittedName>
</protein>
<dbReference type="InterPro" id="IPR004843">
    <property type="entry name" value="Calcineurin-like_PHP"/>
</dbReference>
<dbReference type="Gene3D" id="3.60.21.10">
    <property type="match status" value="1"/>
</dbReference>
<feature type="domain" description="Calcineurin-like phosphoesterase" evidence="5">
    <location>
        <begin position="8"/>
        <end position="197"/>
    </location>
</feature>
<organism evidence="6 7">
    <name type="scientific">Legionella wadsworthii</name>
    <dbReference type="NCBI Taxonomy" id="28088"/>
    <lineage>
        <taxon>Bacteria</taxon>
        <taxon>Pseudomonadati</taxon>
        <taxon>Pseudomonadota</taxon>
        <taxon>Gammaproteobacteria</taxon>
        <taxon>Legionellales</taxon>
        <taxon>Legionellaceae</taxon>
        <taxon>Legionella</taxon>
    </lineage>
</organism>
<keyword evidence="2 6" id="KW-0378">Hydrolase</keyword>
<evidence type="ECO:0000313" key="7">
    <source>
        <dbReference type="Proteomes" id="UP000255297"/>
    </source>
</evidence>
<proteinExistence type="inferred from homology"/>
<dbReference type="Pfam" id="PF00149">
    <property type="entry name" value="Metallophos"/>
    <property type="match status" value="1"/>
</dbReference>
<evidence type="ECO:0000256" key="4">
    <source>
        <dbReference type="ARBA" id="ARBA00025742"/>
    </source>
</evidence>
<keyword evidence="3" id="KW-0408">Iron</keyword>
<dbReference type="InterPro" id="IPR029052">
    <property type="entry name" value="Metallo-depent_PP-like"/>
</dbReference>
<dbReference type="Proteomes" id="UP000255297">
    <property type="component" value="Unassembled WGS sequence"/>
</dbReference>
<comment type="similarity">
    <text evidence="4">Belongs to the cyclic nucleotide phosphodiesterase class-III family.</text>
</comment>
<keyword evidence="7" id="KW-1185">Reference proteome</keyword>
<dbReference type="AlphaFoldDB" id="A0A378LS85"/>
<dbReference type="EC" id="3.1.4.17" evidence="6"/>
<evidence type="ECO:0000256" key="2">
    <source>
        <dbReference type="ARBA" id="ARBA00022801"/>
    </source>
</evidence>
<keyword evidence="1" id="KW-0479">Metal-binding</keyword>
<dbReference type="GO" id="GO:0004114">
    <property type="term" value="F:3',5'-cyclic-nucleotide phosphodiesterase activity"/>
    <property type="evidence" value="ECO:0007669"/>
    <property type="project" value="UniProtKB-EC"/>
</dbReference>
<dbReference type="PANTHER" id="PTHR42988">
    <property type="entry name" value="PHOSPHOHYDROLASE"/>
    <property type="match status" value="1"/>
</dbReference>
<evidence type="ECO:0000256" key="1">
    <source>
        <dbReference type="ARBA" id="ARBA00022723"/>
    </source>
</evidence>
<dbReference type="PANTHER" id="PTHR42988:SF2">
    <property type="entry name" value="CYCLIC NUCLEOTIDE PHOSPHODIESTERASE CBUA0032-RELATED"/>
    <property type="match status" value="1"/>
</dbReference>
<accession>A0A378LS85</accession>
<name>A0A378LS85_9GAMM</name>
<dbReference type="EMBL" id="UGPB01000001">
    <property type="protein sequence ID" value="STY29825.1"/>
    <property type="molecule type" value="Genomic_DNA"/>
</dbReference>
<dbReference type="InterPro" id="IPR050884">
    <property type="entry name" value="CNP_phosphodiesterase-III"/>
</dbReference>
<dbReference type="SUPFAM" id="SSF56300">
    <property type="entry name" value="Metallo-dependent phosphatases"/>
    <property type="match status" value="1"/>
</dbReference>
<dbReference type="GO" id="GO:0046872">
    <property type="term" value="F:metal ion binding"/>
    <property type="evidence" value="ECO:0007669"/>
    <property type="project" value="UniProtKB-KW"/>
</dbReference>
<evidence type="ECO:0000256" key="3">
    <source>
        <dbReference type="ARBA" id="ARBA00023004"/>
    </source>
</evidence>
<dbReference type="STRING" id="1122170.GCA_000701265_00459"/>